<proteinExistence type="predicted"/>
<dbReference type="EMBL" id="JBHSJG010000006">
    <property type="protein sequence ID" value="MFC4986644.1"/>
    <property type="molecule type" value="Genomic_DNA"/>
</dbReference>
<dbReference type="AlphaFoldDB" id="A0ABD5QAT0"/>
<evidence type="ECO:0000313" key="2">
    <source>
        <dbReference type="Proteomes" id="UP001595925"/>
    </source>
</evidence>
<evidence type="ECO:0000313" key="1">
    <source>
        <dbReference type="EMBL" id="MFC4986644.1"/>
    </source>
</evidence>
<dbReference type="InterPro" id="IPR055515">
    <property type="entry name" value="DUF7089"/>
</dbReference>
<reference evidence="1 2" key="1">
    <citation type="journal article" date="2019" name="Int. J. Syst. Evol. Microbiol.">
        <title>The Global Catalogue of Microorganisms (GCM) 10K type strain sequencing project: providing services to taxonomists for standard genome sequencing and annotation.</title>
        <authorList>
            <consortium name="The Broad Institute Genomics Platform"/>
            <consortium name="The Broad Institute Genome Sequencing Center for Infectious Disease"/>
            <person name="Wu L."/>
            <person name="Ma J."/>
        </authorList>
    </citation>
    <scope>NUCLEOTIDE SEQUENCE [LARGE SCALE GENOMIC DNA]</scope>
    <source>
        <strain evidence="1 2">CGMCC 1.15824</strain>
    </source>
</reference>
<protein>
    <submittedName>
        <fullName evidence="1">Uncharacterized protein</fullName>
    </submittedName>
</protein>
<dbReference type="Pfam" id="PF23363">
    <property type="entry name" value="DUF7089"/>
    <property type="match status" value="1"/>
</dbReference>
<dbReference type="RefSeq" id="WP_224827599.1">
    <property type="nucleotide sequence ID" value="NZ_JAIVEF010000002.1"/>
</dbReference>
<organism evidence="1 2">
    <name type="scientific">Saliphagus infecundisoli</name>
    <dbReference type="NCBI Taxonomy" id="1849069"/>
    <lineage>
        <taxon>Archaea</taxon>
        <taxon>Methanobacteriati</taxon>
        <taxon>Methanobacteriota</taxon>
        <taxon>Stenosarchaea group</taxon>
        <taxon>Halobacteria</taxon>
        <taxon>Halobacteriales</taxon>
        <taxon>Natrialbaceae</taxon>
        <taxon>Saliphagus</taxon>
    </lineage>
</organism>
<sequence>MFTPRELTPAIEAVRTEHAPETVVLDCDRDFETLPAARAEELGLFVDGLEPASHPDDWLPEDAPELLVRYAGEAFTVGLPGDGSVAWTRQTTPPAVIVKARVEGTPEPFLEFLLAEAIVEVGLEIPEAFLGFFGEEYRALDRATPLDPAGTYQLAAALYDGWQGLLTRPVFAGWETGDHPELGAAWADAGSRLEGRVAGLPGAVARGETEFPEATELACGAIKHGLELPAPFAALDTAAYREHGASYAVRWAEKTFDALE</sequence>
<accession>A0ABD5QAT0</accession>
<comment type="caution">
    <text evidence="1">The sequence shown here is derived from an EMBL/GenBank/DDBJ whole genome shotgun (WGS) entry which is preliminary data.</text>
</comment>
<gene>
    <name evidence="1" type="ORF">ACFPFO_02390</name>
</gene>
<keyword evidence="2" id="KW-1185">Reference proteome</keyword>
<name>A0ABD5QAT0_9EURY</name>
<dbReference type="Proteomes" id="UP001595925">
    <property type="component" value="Unassembled WGS sequence"/>
</dbReference>